<feature type="transmembrane region" description="Helical" evidence="9">
    <location>
        <begin position="251"/>
        <end position="269"/>
    </location>
</feature>
<organism evidence="10 11">
    <name type="scientific">Meinhardsimonia xiamenensis</name>
    <dbReference type="NCBI Taxonomy" id="990712"/>
    <lineage>
        <taxon>Bacteria</taxon>
        <taxon>Pseudomonadati</taxon>
        <taxon>Pseudomonadota</taxon>
        <taxon>Alphaproteobacteria</taxon>
        <taxon>Rhodobacterales</taxon>
        <taxon>Paracoccaceae</taxon>
        <taxon>Meinhardsimonia</taxon>
    </lineage>
</organism>
<reference evidence="11" key="1">
    <citation type="submission" date="2016-10" db="EMBL/GenBank/DDBJ databases">
        <authorList>
            <person name="Varghese N."/>
            <person name="Submissions S."/>
        </authorList>
    </citation>
    <scope>NUCLEOTIDE SEQUENCE [LARGE SCALE GENOMIC DNA]</scope>
    <source>
        <strain evidence="11">CGMCC 1.10789</strain>
    </source>
</reference>
<feature type="transmembrane region" description="Helical" evidence="9">
    <location>
        <begin position="225"/>
        <end position="245"/>
    </location>
</feature>
<evidence type="ECO:0000313" key="10">
    <source>
        <dbReference type="EMBL" id="SDK61351.1"/>
    </source>
</evidence>
<dbReference type="GO" id="GO:0048034">
    <property type="term" value="P:heme O biosynthetic process"/>
    <property type="evidence" value="ECO:0007669"/>
    <property type="project" value="UniProtKB-UniRule"/>
</dbReference>
<gene>
    <name evidence="9" type="primary">ctaB</name>
    <name evidence="10" type="ORF">SAMN05216257_103429</name>
</gene>
<evidence type="ECO:0000313" key="11">
    <source>
        <dbReference type="Proteomes" id="UP000199328"/>
    </source>
</evidence>
<dbReference type="EC" id="2.5.1.141" evidence="9"/>
<evidence type="ECO:0000256" key="1">
    <source>
        <dbReference type="ARBA" id="ARBA00004141"/>
    </source>
</evidence>
<evidence type="ECO:0000256" key="8">
    <source>
        <dbReference type="ARBA" id="ARBA00047690"/>
    </source>
</evidence>
<name>A0A1G9DBS9_9RHOB</name>
<dbReference type="InterPro" id="IPR006369">
    <property type="entry name" value="Protohaem_IX_farnesylTrfase"/>
</dbReference>
<keyword evidence="3 9" id="KW-0808">Transferase</keyword>
<dbReference type="HAMAP" id="MF_00154">
    <property type="entry name" value="CyoE_CtaB"/>
    <property type="match status" value="1"/>
</dbReference>
<comment type="catalytic activity">
    <reaction evidence="8 9">
        <text>heme b + (2E,6E)-farnesyl diphosphate + H2O = Fe(II)-heme o + diphosphate</text>
        <dbReference type="Rhea" id="RHEA:28070"/>
        <dbReference type="ChEBI" id="CHEBI:15377"/>
        <dbReference type="ChEBI" id="CHEBI:33019"/>
        <dbReference type="ChEBI" id="CHEBI:60344"/>
        <dbReference type="ChEBI" id="CHEBI:60530"/>
        <dbReference type="ChEBI" id="CHEBI:175763"/>
        <dbReference type="EC" id="2.5.1.141"/>
    </reaction>
</comment>
<dbReference type="NCBIfam" id="TIGR01473">
    <property type="entry name" value="cyoE_ctaB"/>
    <property type="match status" value="1"/>
</dbReference>
<dbReference type="STRING" id="990712.SAMN05216257_103429"/>
<sequence>MTLQATPTPMMASDKLRAAAAMTASLMKLSIGSFVALAALMGIVSASGGMGWADAMLFALAVLGASGAAGAYNHYHERDTDRLMARTAGRPFATGRLKPGAVWPLSFLALLAGALFLALAVGGGLASLFVLLGALTYAVIYTVWLKRRSVWNVVIGGASGSFALLAGAAAAAPEFGLVVEPVPLILSAWLFLWTPPHFWALAAAKGADYRRAGIPMLPVVQPHAVWGPVIFIHVVFLVALSLGPLLYGYGALYAAGAIVGGAIFLKAAWRLMRDPARQNAMACFRASLIQFAALALGLFADRGLQWAL</sequence>
<comment type="miscellaneous">
    <text evidence="9">Carbon 2 of the heme B porphyrin ring is defined according to the Fischer nomenclature.</text>
</comment>
<dbReference type="Pfam" id="PF01040">
    <property type="entry name" value="UbiA"/>
    <property type="match status" value="1"/>
</dbReference>
<keyword evidence="4 9" id="KW-0812">Transmembrane</keyword>
<dbReference type="PROSITE" id="PS00943">
    <property type="entry name" value="UBIA"/>
    <property type="match status" value="1"/>
</dbReference>
<dbReference type="AlphaFoldDB" id="A0A1G9DBS9"/>
<dbReference type="InterPro" id="IPR044878">
    <property type="entry name" value="UbiA_sf"/>
</dbReference>
<keyword evidence="6 9" id="KW-0350">Heme biosynthesis</keyword>
<protein>
    <recommendedName>
        <fullName evidence="9">Protoheme IX farnesyltransferase</fullName>
        <ecNumber evidence="9">2.5.1.141</ecNumber>
    </recommendedName>
    <alternativeName>
        <fullName evidence="9">Heme B farnesyltransferase</fullName>
    </alternativeName>
    <alternativeName>
        <fullName evidence="9">Heme O synthase</fullName>
    </alternativeName>
</protein>
<comment type="function">
    <text evidence="9">Converts heme B (protoheme IX) to heme O by substitution of the vinyl group on carbon 2 of heme B porphyrin ring with a hydroxyethyl farnesyl side group.</text>
</comment>
<dbReference type="InterPro" id="IPR000537">
    <property type="entry name" value="UbiA_prenyltransferase"/>
</dbReference>
<keyword evidence="2 9" id="KW-1003">Cell membrane</keyword>
<feature type="transmembrane region" description="Helical" evidence="9">
    <location>
        <begin position="184"/>
        <end position="204"/>
    </location>
</feature>
<evidence type="ECO:0000256" key="7">
    <source>
        <dbReference type="ARBA" id="ARBA00023136"/>
    </source>
</evidence>
<keyword evidence="5 9" id="KW-1133">Transmembrane helix</keyword>
<keyword evidence="7 9" id="KW-0472">Membrane</keyword>
<feature type="transmembrane region" description="Helical" evidence="9">
    <location>
        <begin position="151"/>
        <end position="172"/>
    </location>
</feature>
<dbReference type="Proteomes" id="UP000199328">
    <property type="component" value="Unassembled WGS sequence"/>
</dbReference>
<evidence type="ECO:0000256" key="2">
    <source>
        <dbReference type="ARBA" id="ARBA00022475"/>
    </source>
</evidence>
<dbReference type="GO" id="GO:0005886">
    <property type="term" value="C:plasma membrane"/>
    <property type="evidence" value="ECO:0007669"/>
    <property type="project" value="UniProtKB-SubCell"/>
</dbReference>
<evidence type="ECO:0000256" key="3">
    <source>
        <dbReference type="ARBA" id="ARBA00022679"/>
    </source>
</evidence>
<evidence type="ECO:0000256" key="5">
    <source>
        <dbReference type="ARBA" id="ARBA00022989"/>
    </source>
</evidence>
<keyword evidence="11" id="KW-1185">Reference proteome</keyword>
<evidence type="ECO:0000256" key="4">
    <source>
        <dbReference type="ARBA" id="ARBA00022692"/>
    </source>
</evidence>
<dbReference type="PANTHER" id="PTHR43448:SF2">
    <property type="entry name" value="PROTOHEME IX FARNESYLTRANSFERASE, MITOCHONDRIAL"/>
    <property type="match status" value="1"/>
</dbReference>
<dbReference type="GO" id="GO:0008495">
    <property type="term" value="F:protoheme IX farnesyltransferase activity"/>
    <property type="evidence" value="ECO:0007669"/>
    <property type="project" value="UniProtKB-UniRule"/>
</dbReference>
<dbReference type="Gene3D" id="1.10.357.140">
    <property type="entry name" value="UbiA prenyltransferase"/>
    <property type="match status" value="1"/>
</dbReference>
<comment type="subcellular location">
    <subcellularLocation>
        <location evidence="9">Cell membrane</location>
        <topology evidence="9">Multi-pass membrane protein</topology>
    </subcellularLocation>
    <subcellularLocation>
        <location evidence="1">Membrane</location>
        <topology evidence="1">Multi-pass membrane protein</topology>
    </subcellularLocation>
</comment>
<feature type="transmembrane region" description="Helical" evidence="9">
    <location>
        <begin position="281"/>
        <end position="300"/>
    </location>
</feature>
<dbReference type="CDD" id="cd13957">
    <property type="entry name" value="PT_UbiA_Cox10"/>
    <property type="match status" value="1"/>
</dbReference>
<comment type="similarity">
    <text evidence="9">Belongs to the UbiA prenyltransferase family. Protoheme IX farnesyltransferase subfamily.</text>
</comment>
<dbReference type="PANTHER" id="PTHR43448">
    <property type="entry name" value="PROTOHEME IX FARNESYLTRANSFERASE, MITOCHONDRIAL"/>
    <property type="match status" value="1"/>
</dbReference>
<dbReference type="EMBL" id="FNFV01000003">
    <property type="protein sequence ID" value="SDK61351.1"/>
    <property type="molecule type" value="Genomic_DNA"/>
</dbReference>
<feature type="transmembrane region" description="Helical" evidence="9">
    <location>
        <begin position="125"/>
        <end position="144"/>
    </location>
</feature>
<evidence type="ECO:0000256" key="9">
    <source>
        <dbReference type="HAMAP-Rule" id="MF_00154"/>
    </source>
</evidence>
<proteinExistence type="inferred from homology"/>
<dbReference type="InterPro" id="IPR030470">
    <property type="entry name" value="UbiA_prenylTrfase_CS"/>
</dbReference>
<feature type="transmembrane region" description="Helical" evidence="9">
    <location>
        <begin position="100"/>
        <end position="119"/>
    </location>
</feature>
<comment type="subunit">
    <text evidence="9">Interacts with CtaA.</text>
</comment>
<evidence type="ECO:0000256" key="6">
    <source>
        <dbReference type="ARBA" id="ARBA00023133"/>
    </source>
</evidence>
<comment type="pathway">
    <text evidence="9">Porphyrin-containing compound metabolism; heme O biosynthesis; heme O from protoheme: step 1/1.</text>
</comment>
<dbReference type="UniPathway" id="UPA00834">
    <property type="reaction ID" value="UER00712"/>
</dbReference>
<accession>A0A1G9DBS9</accession>
<feature type="transmembrane region" description="Helical" evidence="9">
    <location>
        <begin position="56"/>
        <end position="75"/>
    </location>
</feature>